<comment type="caution">
    <text evidence="4">The sequence shown here is derived from an EMBL/GenBank/DDBJ whole genome shotgun (WGS) entry which is preliminary data.</text>
</comment>
<evidence type="ECO:0000259" key="3">
    <source>
        <dbReference type="PROSITE" id="PS50977"/>
    </source>
</evidence>
<keyword evidence="1 2" id="KW-0238">DNA-binding</keyword>
<feature type="domain" description="HTH tetR-type" evidence="3">
    <location>
        <begin position="7"/>
        <end position="67"/>
    </location>
</feature>
<accession>A0A2A5S1X1</accession>
<dbReference type="PRINTS" id="PR00455">
    <property type="entry name" value="HTHTETR"/>
</dbReference>
<evidence type="ECO:0000256" key="2">
    <source>
        <dbReference type="PROSITE-ProRule" id="PRU00335"/>
    </source>
</evidence>
<dbReference type="InterPro" id="IPR039532">
    <property type="entry name" value="TetR_C_Firmicutes"/>
</dbReference>
<proteinExistence type="predicted"/>
<dbReference type="AlphaFoldDB" id="A0A2A5S1X1"/>
<reference evidence="4 5" key="1">
    <citation type="submission" date="2014-12" db="EMBL/GenBank/DDBJ databases">
        <title>Draft genome sequences of 10 type strains of Lactococcus.</title>
        <authorList>
            <person name="Sun Z."/>
            <person name="Zhong Z."/>
            <person name="Liu W."/>
            <person name="Zhang W."/>
            <person name="Zhang H."/>
        </authorList>
    </citation>
    <scope>NUCLEOTIDE SEQUENCE [LARGE SCALE GENOMIC DNA]</scope>
    <source>
        <strain evidence="4 5">DSM 20686</strain>
    </source>
</reference>
<dbReference type="STRING" id="1348632.GCA_001591745_00477"/>
<gene>
    <name evidence="4" type="ORF">RU87_GL001086</name>
</gene>
<dbReference type="InterPro" id="IPR009057">
    <property type="entry name" value="Homeodomain-like_sf"/>
</dbReference>
<dbReference type="InterPro" id="IPR001647">
    <property type="entry name" value="HTH_TetR"/>
</dbReference>
<dbReference type="Proteomes" id="UP000242246">
    <property type="component" value="Unassembled WGS sequence"/>
</dbReference>
<dbReference type="RefSeq" id="WP_231860427.1">
    <property type="nucleotide sequence ID" value="NZ_JXJX01000004.1"/>
</dbReference>
<protein>
    <submittedName>
        <fullName evidence="4">TetR family transcriptional regulator</fullName>
    </submittedName>
</protein>
<evidence type="ECO:0000313" key="4">
    <source>
        <dbReference type="EMBL" id="PCS07450.1"/>
    </source>
</evidence>
<dbReference type="PROSITE" id="PS50977">
    <property type="entry name" value="HTH_TETR_2"/>
    <property type="match status" value="1"/>
</dbReference>
<dbReference type="Gene3D" id="1.10.357.10">
    <property type="entry name" value="Tetracycline Repressor, domain 2"/>
    <property type="match status" value="1"/>
</dbReference>
<dbReference type="PANTHER" id="PTHR43479">
    <property type="entry name" value="ACREF/ENVCD OPERON REPRESSOR-RELATED"/>
    <property type="match status" value="1"/>
</dbReference>
<dbReference type="InterPro" id="IPR050624">
    <property type="entry name" value="HTH-type_Tx_Regulator"/>
</dbReference>
<name>A0A2A5S1X1_9LACT</name>
<dbReference type="SUPFAM" id="SSF46689">
    <property type="entry name" value="Homeodomain-like"/>
    <property type="match status" value="1"/>
</dbReference>
<dbReference type="EMBL" id="JXJX01000004">
    <property type="protein sequence ID" value="PCS07450.1"/>
    <property type="molecule type" value="Genomic_DNA"/>
</dbReference>
<feature type="DNA-binding region" description="H-T-H motif" evidence="2">
    <location>
        <begin position="30"/>
        <end position="49"/>
    </location>
</feature>
<sequence>MTDIRIIKTKQAIKNAMIELLQEKSFDLITTTELVKRAGVSRSNFYTHYQDKYQLVDEYQSAFFKKISTIFQTHRTDLATAIYEIFSLLETDYSLESAFLSENGTREIHLYLIQQTKKFLETVIIPHYGKKSLSTVNIDYRTTYLSHAIFGMLQLWIKRGKQESPQEITKMYMLFISDSTAI</sequence>
<evidence type="ECO:0000313" key="5">
    <source>
        <dbReference type="Proteomes" id="UP000242246"/>
    </source>
</evidence>
<evidence type="ECO:0000256" key="1">
    <source>
        <dbReference type="ARBA" id="ARBA00023125"/>
    </source>
</evidence>
<dbReference type="GO" id="GO:0003677">
    <property type="term" value="F:DNA binding"/>
    <property type="evidence" value="ECO:0007669"/>
    <property type="project" value="UniProtKB-UniRule"/>
</dbReference>
<organism evidence="4 5">
    <name type="scientific">Pseudolactococcus plantarum</name>
    <dbReference type="NCBI Taxonomy" id="1365"/>
    <lineage>
        <taxon>Bacteria</taxon>
        <taxon>Bacillati</taxon>
        <taxon>Bacillota</taxon>
        <taxon>Bacilli</taxon>
        <taxon>Lactobacillales</taxon>
        <taxon>Streptococcaceae</taxon>
        <taxon>Pseudolactococcus</taxon>
    </lineage>
</organism>
<dbReference type="Pfam" id="PF14278">
    <property type="entry name" value="TetR_C_8"/>
    <property type="match status" value="1"/>
</dbReference>
<dbReference type="Pfam" id="PF00440">
    <property type="entry name" value="TetR_N"/>
    <property type="match status" value="1"/>
</dbReference>
<keyword evidence="5" id="KW-1185">Reference proteome</keyword>
<dbReference type="PANTHER" id="PTHR43479:SF7">
    <property type="entry name" value="TETR-FAMILY TRANSCRIPTIONAL REGULATOR"/>
    <property type="match status" value="1"/>
</dbReference>